<keyword evidence="2" id="KW-0274">FAD</keyword>
<dbReference type="SUPFAM" id="SSF55103">
    <property type="entry name" value="FAD-linked oxidases, C-terminal domain"/>
    <property type="match status" value="1"/>
</dbReference>
<evidence type="ECO:0000256" key="2">
    <source>
        <dbReference type="ARBA" id="ARBA00022827"/>
    </source>
</evidence>
<dbReference type="InterPro" id="IPR016164">
    <property type="entry name" value="FAD-linked_Oxase-like_C"/>
</dbReference>
<accession>A0A2V4DU59</accession>
<proteinExistence type="predicted"/>
<evidence type="ECO:0000256" key="1">
    <source>
        <dbReference type="ARBA" id="ARBA00022630"/>
    </source>
</evidence>
<name>A0A2V4DU59_9GAMM</name>
<evidence type="ECO:0008006" key="5">
    <source>
        <dbReference type="Google" id="ProtNLM"/>
    </source>
</evidence>
<protein>
    <recommendedName>
        <fullName evidence="5">D-arabinono-1,4-lactone oxidase C-terminal domain-containing protein</fullName>
    </recommendedName>
</protein>
<evidence type="ECO:0000313" key="4">
    <source>
        <dbReference type="Proteomes" id="UP000247483"/>
    </source>
</evidence>
<dbReference type="GO" id="GO:0050660">
    <property type="term" value="F:flavin adenine dinucleotide binding"/>
    <property type="evidence" value="ECO:0007669"/>
    <property type="project" value="InterPro"/>
</dbReference>
<evidence type="ECO:0000313" key="3">
    <source>
        <dbReference type="EMBL" id="PXZ04162.1"/>
    </source>
</evidence>
<gene>
    <name evidence="3" type="ORF">DKK79_07285</name>
</gene>
<dbReference type="AlphaFoldDB" id="A0A2V4DU59"/>
<comment type="caution">
    <text evidence="3">The sequence shown here is derived from an EMBL/GenBank/DDBJ whole genome shotgun (WGS) entry which is preliminary data.</text>
</comment>
<dbReference type="GO" id="GO:0003824">
    <property type="term" value="F:catalytic activity"/>
    <property type="evidence" value="ECO:0007669"/>
    <property type="project" value="InterPro"/>
</dbReference>
<dbReference type="Proteomes" id="UP000247483">
    <property type="component" value="Unassembled WGS sequence"/>
</dbReference>
<organism evidence="3 4">
    <name type="scientific">Gilliamella apicola</name>
    <dbReference type="NCBI Taxonomy" id="1196095"/>
    <lineage>
        <taxon>Bacteria</taxon>
        <taxon>Pseudomonadati</taxon>
        <taxon>Pseudomonadota</taxon>
        <taxon>Gammaproteobacteria</taxon>
        <taxon>Orbales</taxon>
        <taxon>Orbaceae</taxon>
        <taxon>Gilliamella</taxon>
    </lineage>
</organism>
<dbReference type="EMBL" id="QGLP01000005">
    <property type="protein sequence ID" value="PXZ04162.1"/>
    <property type="molecule type" value="Genomic_DNA"/>
</dbReference>
<reference evidence="3 4" key="1">
    <citation type="submission" date="2018-05" db="EMBL/GenBank/DDBJ databases">
        <title>Reference genomes for bee gut microbiota database.</title>
        <authorList>
            <person name="Ellegaard K.M."/>
        </authorList>
    </citation>
    <scope>NUCLEOTIDE SEQUENCE [LARGE SCALE GENOMIC DNA]</scope>
    <source>
        <strain evidence="3 4">ESL0177</strain>
    </source>
</reference>
<keyword evidence="1" id="KW-0285">Flavoprotein</keyword>
<sequence length="65" mass="7759">MSVIIRELIDAVLQNQGSYYLPYQLHATTEQFQKAYPQFKLKARLDPQNKFSNMLLKRYHIETVQ</sequence>